<dbReference type="PROSITE" id="PS51898">
    <property type="entry name" value="TYR_RECOMBINASE"/>
    <property type="match status" value="1"/>
</dbReference>
<keyword evidence="2" id="KW-0229">DNA integration</keyword>
<dbReference type="EMBL" id="CU459003">
    <property type="protein sequence ID" value="CAM76502.1"/>
    <property type="molecule type" value="Genomic_DNA"/>
</dbReference>
<dbReference type="SUPFAM" id="SSF56349">
    <property type="entry name" value="DNA breaking-rejoining enzymes"/>
    <property type="match status" value="1"/>
</dbReference>
<protein>
    <submittedName>
        <fullName evidence="6">Phage integrase</fullName>
    </submittedName>
</protein>
<keyword evidence="4" id="KW-0233">DNA recombination</keyword>
<evidence type="ECO:0000256" key="1">
    <source>
        <dbReference type="ARBA" id="ARBA00008857"/>
    </source>
</evidence>
<dbReference type="Gene3D" id="1.10.443.10">
    <property type="entry name" value="Intergrase catalytic core"/>
    <property type="match status" value="1"/>
</dbReference>
<evidence type="ECO:0000256" key="3">
    <source>
        <dbReference type="ARBA" id="ARBA00023125"/>
    </source>
</evidence>
<reference evidence="6" key="1">
    <citation type="journal article" date="2007" name="J. Bacteriol.">
        <title>Comparative genome analysis of four magnetotactic bacteria reveals a complex set of group-specific genes implicated in magnetosome biomineralization and function.</title>
        <authorList>
            <person name="Richter M."/>
            <person name="Kube M."/>
            <person name="Bazylinski D.A."/>
            <person name="Lombardot T."/>
            <person name="Gloeckner F.O."/>
            <person name="Reinhardt R."/>
            <person name="Schueler D."/>
        </authorList>
    </citation>
    <scope>NUCLEOTIDE SEQUENCE</scope>
    <source>
        <strain evidence="6">MSR-1</strain>
    </source>
</reference>
<dbReference type="RefSeq" id="WP_158699520.1">
    <property type="nucleotide sequence ID" value="NZ_CP027527.1"/>
</dbReference>
<dbReference type="AlphaFoldDB" id="A4U0U5"/>
<dbReference type="GO" id="GO:0006310">
    <property type="term" value="P:DNA recombination"/>
    <property type="evidence" value="ECO:0007669"/>
    <property type="project" value="UniProtKB-KW"/>
</dbReference>
<gene>
    <name evidence="6" type="ORF">MGR_0325</name>
</gene>
<comment type="similarity">
    <text evidence="1">Belongs to the 'phage' integrase family.</text>
</comment>
<dbReference type="InterPro" id="IPR002104">
    <property type="entry name" value="Integrase_catalytic"/>
</dbReference>
<organism evidence="6">
    <name type="scientific">Magnetospirillum gryphiswaldense</name>
    <dbReference type="NCBI Taxonomy" id="55518"/>
    <lineage>
        <taxon>Bacteria</taxon>
        <taxon>Pseudomonadati</taxon>
        <taxon>Pseudomonadota</taxon>
        <taxon>Alphaproteobacteria</taxon>
        <taxon>Rhodospirillales</taxon>
        <taxon>Rhodospirillaceae</taxon>
        <taxon>Magnetospirillum</taxon>
    </lineage>
</organism>
<name>A4U0U5_9PROT</name>
<dbReference type="InterPro" id="IPR013762">
    <property type="entry name" value="Integrase-like_cat_sf"/>
</dbReference>
<dbReference type="GO" id="GO:0003677">
    <property type="term" value="F:DNA binding"/>
    <property type="evidence" value="ECO:0007669"/>
    <property type="project" value="UniProtKB-KW"/>
</dbReference>
<dbReference type="InterPro" id="IPR050090">
    <property type="entry name" value="Tyrosine_recombinase_XerCD"/>
</dbReference>
<dbReference type="PANTHER" id="PTHR30349">
    <property type="entry name" value="PHAGE INTEGRASE-RELATED"/>
    <property type="match status" value="1"/>
</dbReference>
<evidence type="ECO:0000259" key="5">
    <source>
        <dbReference type="PROSITE" id="PS51898"/>
    </source>
</evidence>
<evidence type="ECO:0000256" key="2">
    <source>
        <dbReference type="ARBA" id="ARBA00022908"/>
    </source>
</evidence>
<dbReference type="Pfam" id="PF00589">
    <property type="entry name" value="Phage_integrase"/>
    <property type="match status" value="1"/>
</dbReference>
<evidence type="ECO:0000313" key="6">
    <source>
        <dbReference type="EMBL" id="CAM76502.1"/>
    </source>
</evidence>
<dbReference type="InterPro" id="IPR010998">
    <property type="entry name" value="Integrase_recombinase_N"/>
</dbReference>
<accession>A4U0U5</accession>
<keyword evidence="3" id="KW-0238">DNA-binding</keyword>
<sequence length="466" mass="53952">MKTKRKCVLDNKVYIFIRDNAKLLIWHYYFTHNGDQFRGSTGHRDVGDATVAAISRYKAVRDGEVLVQTTRTSFKDVAERWLKVNGTNRDIANKRKAVEKFFIPYFHDVLKLADIGKIRQSHLTDYIEWRRAYHTTGPGSQNLKKGYKRDGKRVQANAQSYGVPKNDTLNRENQNLNQIIAFAKKEGFIDSRNLAHIDKLDSDGDVRPAFTSQQCDTLIKMAMDRMGEDRGKHIQAQRKSLYNFVVLLRYTGLRPHEGLNLQWADIDLDRSRFDIKKGKTGKRVVPMAFPELIAMFRQMLVDQTVDGVSPTGFLFTNPNGKRVGSFKTSFETLVQACGFKSDDPKGYSFYSFRHHLATYLTGVGLPDGLSVQIMGTSRRMMDAHYDHSNASAVLEWFDNRRGPLRMQAWFRWSMELVRCFRWVVMGCWSWGEDSREICWSVIFQEIKIPDETPIDSSFVWDFSWQI</sequence>
<evidence type="ECO:0000256" key="4">
    <source>
        <dbReference type="ARBA" id="ARBA00023172"/>
    </source>
</evidence>
<dbReference type="Gene3D" id="1.10.150.130">
    <property type="match status" value="1"/>
</dbReference>
<proteinExistence type="inferred from homology"/>
<dbReference type="InterPro" id="IPR011010">
    <property type="entry name" value="DNA_brk_join_enz"/>
</dbReference>
<dbReference type="GO" id="GO:0015074">
    <property type="term" value="P:DNA integration"/>
    <property type="evidence" value="ECO:0007669"/>
    <property type="project" value="UniProtKB-KW"/>
</dbReference>
<dbReference type="PANTHER" id="PTHR30349:SF41">
    <property type="entry name" value="INTEGRASE_RECOMBINASE PROTEIN MJ0367-RELATED"/>
    <property type="match status" value="1"/>
</dbReference>
<feature type="domain" description="Tyr recombinase" evidence="5">
    <location>
        <begin position="206"/>
        <end position="398"/>
    </location>
</feature>